<keyword evidence="6" id="KW-1185">Reference proteome</keyword>
<keyword evidence="1" id="KW-0378">Hydrolase</keyword>
<dbReference type="SMART" id="SM00195">
    <property type="entry name" value="DSPc"/>
    <property type="match status" value="1"/>
</dbReference>
<dbReference type="SMART" id="SM00404">
    <property type="entry name" value="PTPc_motif"/>
    <property type="match status" value="1"/>
</dbReference>
<proteinExistence type="predicted"/>
<evidence type="ECO:0000256" key="1">
    <source>
        <dbReference type="ARBA" id="ARBA00022801"/>
    </source>
</evidence>
<dbReference type="InterPro" id="IPR029021">
    <property type="entry name" value="Prot-tyrosine_phosphatase-like"/>
</dbReference>
<dbReference type="InterPro" id="IPR016130">
    <property type="entry name" value="Tyr_Pase_AS"/>
</dbReference>
<evidence type="ECO:0000256" key="2">
    <source>
        <dbReference type="ARBA" id="ARBA00022912"/>
    </source>
</evidence>
<feature type="transmembrane region" description="Helical" evidence="3">
    <location>
        <begin position="20"/>
        <end position="40"/>
    </location>
</feature>
<dbReference type="InterPro" id="IPR000340">
    <property type="entry name" value="Dual-sp_phosphatase_cat-dom"/>
</dbReference>
<feature type="domain" description="Tyrosine specific protein phosphatases" evidence="4">
    <location>
        <begin position="359"/>
        <end position="428"/>
    </location>
</feature>
<feature type="transmembrane region" description="Helical" evidence="3">
    <location>
        <begin position="93"/>
        <end position="116"/>
    </location>
</feature>
<evidence type="ECO:0000256" key="3">
    <source>
        <dbReference type="SAM" id="Phobius"/>
    </source>
</evidence>
<feature type="transmembrane region" description="Helical" evidence="3">
    <location>
        <begin position="136"/>
        <end position="154"/>
    </location>
</feature>
<dbReference type="InterPro" id="IPR026841">
    <property type="entry name" value="Aur1/Ipt1"/>
</dbReference>
<evidence type="ECO:0000313" key="6">
    <source>
        <dbReference type="Proteomes" id="UP000335415"/>
    </source>
</evidence>
<organism evidence="5 6">
    <name type="scientific">Affinibrenneria salicis</name>
    <dbReference type="NCBI Taxonomy" id="2590031"/>
    <lineage>
        <taxon>Bacteria</taxon>
        <taxon>Pseudomonadati</taxon>
        <taxon>Pseudomonadota</taxon>
        <taxon>Gammaproteobacteria</taxon>
        <taxon>Enterobacterales</taxon>
        <taxon>Pectobacteriaceae</taxon>
        <taxon>Affinibrenneria</taxon>
    </lineage>
</organism>
<name>A0A5J5FV91_9GAMM</name>
<feature type="transmembrane region" description="Helical" evidence="3">
    <location>
        <begin position="190"/>
        <end position="210"/>
    </location>
</feature>
<reference evidence="5 6" key="1">
    <citation type="submission" date="2019-09" db="EMBL/GenBank/DDBJ databases">
        <authorList>
            <person name="Li Y."/>
        </authorList>
    </citation>
    <scope>NUCLEOTIDE SEQUENCE [LARGE SCALE GENOMIC DNA]</scope>
    <source>
        <strain evidence="5 6">L3-3HA</strain>
    </source>
</reference>
<keyword evidence="3" id="KW-0812">Transmembrane</keyword>
<dbReference type="GO" id="GO:0016020">
    <property type="term" value="C:membrane"/>
    <property type="evidence" value="ECO:0007669"/>
    <property type="project" value="UniProtKB-SubCell"/>
</dbReference>
<dbReference type="InterPro" id="IPR000387">
    <property type="entry name" value="Tyr_Pase_dom"/>
</dbReference>
<dbReference type="InterPro" id="IPR020422">
    <property type="entry name" value="TYR_PHOSPHATASE_DUAL_dom"/>
</dbReference>
<feature type="transmembrane region" description="Helical" evidence="3">
    <location>
        <begin position="166"/>
        <end position="184"/>
    </location>
</feature>
<evidence type="ECO:0000313" key="5">
    <source>
        <dbReference type="EMBL" id="KAA8997039.1"/>
    </source>
</evidence>
<dbReference type="RefSeq" id="WP_150436839.1">
    <property type="nucleotide sequence ID" value="NZ_VYKJ01000012.1"/>
</dbReference>
<evidence type="ECO:0000259" key="4">
    <source>
        <dbReference type="PROSITE" id="PS50056"/>
    </source>
</evidence>
<dbReference type="PANTHER" id="PTHR47216:SF4">
    <property type="entry name" value="OS01G0859400 PROTEIN"/>
    <property type="match status" value="1"/>
</dbReference>
<feature type="transmembrane region" description="Helical" evidence="3">
    <location>
        <begin position="60"/>
        <end position="81"/>
    </location>
</feature>
<dbReference type="PANTHER" id="PTHR47216">
    <property type="match status" value="1"/>
</dbReference>
<feature type="transmembrane region" description="Helical" evidence="3">
    <location>
        <begin position="280"/>
        <end position="298"/>
    </location>
</feature>
<dbReference type="Proteomes" id="UP000335415">
    <property type="component" value="Unassembled WGS sequence"/>
</dbReference>
<protein>
    <submittedName>
        <fullName evidence="5">Phosphatase PAP2/dual specificity phosphatase family protein</fullName>
    </submittedName>
</protein>
<dbReference type="OrthoDB" id="256494at2"/>
<keyword evidence="3" id="KW-0472">Membrane</keyword>
<dbReference type="EMBL" id="VYKJ01000012">
    <property type="protein sequence ID" value="KAA8997039.1"/>
    <property type="molecule type" value="Genomic_DNA"/>
</dbReference>
<dbReference type="GO" id="GO:0004721">
    <property type="term" value="F:phosphoprotein phosphatase activity"/>
    <property type="evidence" value="ECO:0007669"/>
    <property type="project" value="UniProtKB-KW"/>
</dbReference>
<dbReference type="Pfam" id="PF00782">
    <property type="entry name" value="DSPc"/>
    <property type="match status" value="1"/>
</dbReference>
<keyword evidence="2" id="KW-0904">Protein phosphatase</keyword>
<dbReference type="SUPFAM" id="SSF52799">
    <property type="entry name" value="(Phosphotyrosine protein) phosphatases II"/>
    <property type="match status" value="1"/>
</dbReference>
<accession>A0A5J5FV91</accession>
<comment type="caution">
    <text evidence="5">The sequence shown here is derived from an EMBL/GenBank/DDBJ whole genome shotgun (WGS) entry which is preliminary data.</text>
</comment>
<sequence>MTADETWTDHWRRGLWRRGFFWLLLLAPLFFLSYGQVNQFTAGRENVGSVVFDWERHIPFLPWTIVPYWSIDILYGISLFICRTRREQTRQAWRLIAASLVACGGFLLFPLRFSFVRPHTDGLFGWLFDQLEMFDLPFNQAPSLHIMLTWLLWLRFWAHAGRGWRAALSAWFLLIAVSVLTTWQHHFIDVITGVAAGVVVSYLIPVRGGWRWRRGGGAHRRLAWRYAGGAGLCLLIAPLSPVCYVMLWPALALAAVALGYAGLGTAVFQKQPTGGMSPSAWLLLLPYLLAARLSMRMYTRRLDAVSEIGAGMFIGSYPRRPVAQRAVLDLTGEFWRGRDTRDRAYVCCPLLDLALPDAEQFAQAVSALQQLSSRHDTVLVHCALGLSRSALVVAGWLLAQRRAASVAQAVDLLRQRRSAVVLTDEHLRMLEQWNNRKR</sequence>
<dbReference type="InterPro" id="IPR003595">
    <property type="entry name" value="Tyr_Pase_cat"/>
</dbReference>
<dbReference type="Gene3D" id="3.90.190.10">
    <property type="entry name" value="Protein tyrosine phosphatase superfamily"/>
    <property type="match status" value="1"/>
</dbReference>
<dbReference type="PROSITE" id="PS50056">
    <property type="entry name" value="TYR_PHOSPHATASE_2"/>
    <property type="match status" value="1"/>
</dbReference>
<keyword evidence="3" id="KW-1133">Transmembrane helix</keyword>
<dbReference type="CDD" id="cd03386">
    <property type="entry name" value="PAP2_Aur1_like"/>
    <property type="match status" value="1"/>
</dbReference>
<dbReference type="PROSITE" id="PS00383">
    <property type="entry name" value="TYR_PHOSPHATASE_1"/>
    <property type="match status" value="1"/>
</dbReference>
<dbReference type="AlphaFoldDB" id="A0A5J5FV91"/>
<dbReference type="Pfam" id="PF14378">
    <property type="entry name" value="PAP2_3"/>
    <property type="match status" value="1"/>
</dbReference>
<gene>
    <name evidence="5" type="ORF">FJU30_19905</name>
</gene>